<organism evidence="5 6">
    <name type="scientific">Paenibacillus hemerocallicola</name>
    <dbReference type="NCBI Taxonomy" id="1172614"/>
    <lineage>
        <taxon>Bacteria</taxon>
        <taxon>Bacillati</taxon>
        <taxon>Bacillota</taxon>
        <taxon>Bacilli</taxon>
        <taxon>Bacillales</taxon>
        <taxon>Paenibacillaceae</taxon>
        <taxon>Paenibacillus</taxon>
    </lineage>
</organism>
<name>A0A5C4T1K2_9BACL</name>
<proteinExistence type="predicted"/>
<evidence type="ECO:0000256" key="3">
    <source>
        <dbReference type="ARBA" id="ARBA00023180"/>
    </source>
</evidence>
<keyword evidence="2 5" id="KW-0808">Transferase</keyword>
<dbReference type="Pfam" id="PF04577">
    <property type="entry name" value="Glyco_transf_61"/>
    <property type="match status" value="1"/>
</dbReference>
<reference evidence="5 6" key="1">
    <citation type="submission" date="2019-05" db="EMBL/GenBank/DDBJ databases">
        <title>We sequenced the genome of Paenibacillus hemerocallicola KCTC 33185 for further insight into its adaptation and study the phylogeny of Paenibacillus.</title>
        <authorList>
            <person name="Narsing Rao M.P."/>
        </authorList>
    </citation>
    <scope>NUCLEOTIDE SEQUENCE [LARGE SCALE GENOMIC DNA]</scope>
    <source>
        <strain evidence="5 6">KCTC 33185</strain>
    </source>
</reference>
<dbReference type="PANTHER" id="PTHR20961">
    <property type="entry name" value="GLYCOSYLTRANSFERASE"/>
    <property type="match status" value="1"/>
</dbReference>
<dbReference type="AlphaFoldDB" id="A0A5C4T1K2"/>
<evidence type="ECO:0000256" key="1">
    <source>
        <dbReference type="ARBA" id="ARBA00022676"/>
    </source>
</evidence>
<dbReference type="InterPro" id="IPR007657">
    <property type="entry name" value="Glycosyltransferase_61"/>
</dbReference>
<comment type="caution">
    <text evidence="5">The sequence shown here is derived from an EMBL/GenBank/DDBJ whole genome shotgun (WGS) entry which is preliminary data.</text>
</comment>
<dbReference type="RefSeq" id="WP_139606408.1">
    <property type="nucleotide sequence ID" value="NZ_VDCQ01000065.1"/>
</dbReference>
<keyword evidence="1" id="KW-0328">Glycosyltransferase</keyword>
<dbReference type="Proteomes" id="UP000307943">
    <property type="component" value="Unassembled WGS sequence"/>
</dbReference>
<keyword evidence="6" id="KW-1185">Reference proteome</keyword>
<sequence>MPDGRYWGGGDGSGAVIAPDNKLVWDVSMHYQIPGWIHPVFKRTNLPNAAYTPETVAVLAFVWSRNYFHWMIDVLARIDLLRRSGLHIDKYIITNDGASRFQEETLALLGIPREKVIRSYEGLHLKAARLVVPSLQPYWLEPFIANPLPKWGTDFLREQLLKSVNPRPLSGYERIYISRGDAKHRKVLNEHEVMRVLAARGFRVISLGTMPVADQVRLFASAECIIAPHGASLTNLMFCRPGTQVVDIYPTRYMYPCFWHLSSYYDLRYFYLIGLGNRLSESEGIGMVGHVHDDITVDLDSLSDMLRLLGG</sequence>
<keyword evidence="3" id="KW-0325">Glycoprotein</keyword>
<dbReference type="InterPro" id="IPR049625">
    <property type="entry name" value="Glyco_transf_61_cat"/>
</dbReference>
<accession>A0A5C4T1K2</accession>
<dbReference type="GO" id="GO:0016757">
    <property type="term" value="F:glycosyltransferase activity"/>
    <property type="evidence" value="ECO:0007669"/>
    <property type="project" value="UniProtKB-KW"/>
</dbReference>
<feature type="domain" description="Glycosyltransferase 61 catalytic" evidence="4">
    <location>
        <begin position="67"/>
        <end position="246"/>
    </location>
</feature>
<dbReference type="OrthoDB" id="182122at2"/>
<evidence type="ECO:0000313" key="6">
    <source>
        <dbReference type="Proteomes" id="UP000307943"/>
    </source>
</evidence>
<protein>
    <submittedName>
        <fullName evidence="5">Glycosyltransferase family 61 protein</fullName>
    </submittedName>
</protein>
<evidence type="ECO:0000313" key="5">
    <source>
        <dbReference type="EMBL" id="TNJ62137.1"/>
    </source>
</evidence>
<dbReference type="EMBL" id="VDCQ01000065">
    <property type="protein sequence ID" value="TNJ62137.1"/>
    <property type="molecule type" value="Genomic_DNA"/>
</dbReference>
<evidence type="ECO:0000259" key="4">
    <source>
        <dbReference type="Pfam" id="PF04577"/>
    </source>
</evidence>
<gene>
    <name evidence="5" type="ORF">FE784_32470</name>
</gene>
<evidence type="ECO:0000256" key="2">
    <source>
        <dbReference type="ARBA" id="ARBA00022679"/>
    </source>
</evidence>